<reference evidence="1" key="1">
    <citation type="submission" date="2024-07" db="EMBL/GenBank/DDBJ databases">
        <title>Complete genome sequences of cellulolytic bacteria, Kitasatospora sp. CMC57 and Streptomyces sp. CMC78, isolated from Japanese agricultural soil.</title>
        <authorList>
            <person name="Hashimoto T."/>
            <person name="Ito M."/>
            <person name="Iwamoto M."/>
            <person name="Fukahori D."/>
            <person name="Shoda T."/>
            <person name="Sakoda M."/>
            <person name="Morohoshi T."/>
            <person name="Mitsuboshi M."/>
            <person name="Nishizawa T."/>
        </authorList>
    </citation>
    <scope>NUCLEOTIDE SEQUENCE</scope>
    <source>
        <strain evidence="1">CMC57</strain>
    </source>
</reference>
<dbReference type="RefSeq" id="WP_407986307.1">
    <property type="nucleotide sequence ID" value="NZ_AP035881.2"/>
</dbReference>
<accession>A0AB33JQY0</accession>
<proteinExistence type="predicted"/>
<gene>
    <name evidence="1" type="ORF">KCMC57_00720</name>
</gene>
<dbReference type="AlphaFoldDB" id="A0AB33JQY0"/>
<dbReference type="EMBL" id="AP035881">
    <property type="protein sequence ID" value="BFP43704.1"/>
    <property type="molecule type" value="Genomic_DNA"/>
</dbReference>
<organism evidence="1">
    <name type="scientific">Kitasatospora sp. CMC57</name>
    <dbReference type="NCBI Taxonomy" id="3231513"/>
    <lineage>
        <taxon>Bacteria</taxon>
        <taxon>Bacillati</taxon>
        <taxon>Actinomycetota</taxon>
        <taxon>Actinomycetes</taxon>
        <taxon>Kitasatosporales</taxon>
        <taxon>Streptomycetaceae</taxon>
        <taxon>Kitasatospora</taxon>
    </lineage>
</organism>
<evidence type="ECO:0000313" key="1">
    <source>
        <dbReference type="EMBL" id="BFP43704.1"/>
    </source>
</evidence>
<protein>
    <submittedName>
        <fullName evidence="1">Uncharacterized protein</fullName>
    </submittedName>
</protein>
<name>A0AB33JQY0_9ACTN</name>
<sequence>MTDTTPPGPATAPAPLELLSSRSQPLPAHRDLGRAILDSALVRGAIWLRWSGHDGIRTLHHGDGLARGWVEKDLDGHEGWAALVDGRLVATRDGDGRTQPVLHAESWEAGVNRPGFGRDLRLWL</sequence>